<reference evidence="1" key="1">
    <citation type="journal article" date="2014" name="Front. Microbiol.">
        <title>High frequency of phylogenetically diverse reductive dehalogenase-homologous genes in deep subseafloor sedimentary metagenomes.</title>
        <authorList>
            <person name="Kawai M."/>
            <person name="Futagami T."/>
            <person name="Toyoda A."/>
            <person name="Takaki Y."/>
            <person name="Nishi S."/>
            <person name="Hori S."/>
            <person name="Arai W."/>
            <person name="Tsubouchi T."/>
            <person name="Morono Y."/>
            <person name="Uchiyama I."/>
            <person name="Ito T."/>
            <person name="Fujiyama A."/>
            <person name="Inagaki F."/>
            <person name="Takami H."/>
        </authorList>
    </citation>
    <scope>NUCLEOTIDE SEQUENCE</scope>
    <source>
        <strain evidence="1">Expedition CK06-06</strain>
    </source>
</reference>
<protein>
    <submittedName>
        <fullName evidence="1">Uncharacterized protein</fullName>
    </submittedName>
</protein>
<gene>
    <name evidence="1" type="ORF">S03H2_32732</name>
</gene>
<accession>X1HWE2</accession>
<dbReference type="AlphaFoldDB" id="X1HWE2"/>
<comment type="caution">
    <text evidence="1">The sequence shown here is derived from an EMBL/GenBank/DDBJ whole genome shotgun (WGS) entry which is preliminary data.</text>
</comment>
<dbReference type="EMBL" id="BARU01019895">
    <property type="protein sequence ID" value="GAH58144.1"/>
    <property type="molecule type" value="Genomic_DNA"/>
</dbReference>
<sequence length="165" mass="17395">MARSDSFFIRATLDCNNTNVYQQNAIDLGAYVDALGKSVLRIHNIAVTFSDSTGRSSIVNSEAAAQFQLLTQSQVDIVLPSNRSVISSGKLAVDGAGGVATYVSTDYDNLPQLWTNGYLVAVDTIFLGGAASTGFAGDVYCSVTMECTVETMTQAAAMALSLSQQ</sequence>
<evidence type="ECO:0000313" key="1">
    <source>
        <dbReference type="EMBL" id="GAH58144.1"/>
    </source>
</evidence>
<proteinExistence type="predicted"/>
<name>X1HWE2_9ZZZZ</name>
<organism evidence="1">
    <name type="scientific">marine sediment metagenome</name>
    <dbReference type="NCBI Taxonomy" id="412755"/>
    <lineage>
        <taxon>unclassified sequences</taxon>
        <taxon>metagenomes</taxon>
        <taxon>ecological metagenomes</taxon>
    </lineage>
</organism>